<accession>A0A9N9KMY7</accession>
<dbReference type="Proteomes" id="UP000696280">
    <property type="component" value="Unassembled WGS sequence"/>
</dbReference>
<feature type="compositionally biased region" description="Basic and acidic residues" evidence="1">
    <location>
        <begin position="212"/>
        <end position="228"/>
    </location>
</feature>
<comment type="caution">
    <text evidence="2">The sequence shown here is derived from an EMBL/GenBank/DDBJ whole genome shotgun (WGS) entry which is preliminary data.</text>
</comment>
<organism evidence="2 3">
    <name type="scientific">Hymenoscyphus fraxineus</name>
    <dbReference type="NCBI Taxonomy" id="746836"/>
    <lineage>
        <taxon>Eukaryota</taxon>
        <taxon>Fungi</taxon>
        <taxon>Dikarya</taxon>
        <taxon>Ascomycota</taxon>
        <taxon>Pezizomycotina</taxon>
        <taxon>Leotiomycetes</taxon>
        <taxon>Helotiales</taxon>
        <taxon>Helotiaceae</taxon>
        <taxon>Hymenoscyphus</taxon>
    </lineage>
</organism>
<evidence type="ECO:0000256" key="1">
    <source>
        <dbReference type="SAM" id="MobiDB-lite"/>
    </source>
</evidence>
<name>A0A9N9KMY7_9HELO</name>
<feature type="region of interest" description="Disordered" evidence="1">
    <location>
        <begin position="163"/>
        <end position="228"/>
    </location>
</feature>
<keyword evidence="3" id="KW-1185">Reference proteome</keyword>
<dbReference type="OrthoDB" id="10300122at2759"/>
<sequence>MAPRYEGELLGRNRERYNFQASPESEAYEEGWDWGAGLSDGCRHRLGLLASLEKSRGAILASRDGEVEYLGMLARGQESQLQKELFSVVDLFLAMRKRGQAIKEGGFAQENLAESSEDLRNALNAIVSKSHAIAAEIGIVLHPAEGAGAGSGADALDTAALRGVESAEAGPTTAPKKKKDRHRNRPKPQLPTEKEDETPTKDGETPTNEHTTPTKEEAPSQKETPIPKERTIRWCSNAKCVEARKVARDSSEALRLEKEEDDYYHTQKIFYLQAQCIELTACARIERKRASTEHELCDIARQKLKPSTKFANWCRKMSDIFLAATMCVMMFCVIKGNLVQPPQTRAIATYSSQGRPLIYSPGVLTPQFNDLIAPVRSYSKVLLPIPVLELGSIIEGEADNAEWDEFDEWFNAPLKASGTAVMYLKGVVEGQCYDDHSTGPDVTVAIGKLDPVRSAVTTAVGVATAAIWWNLFS</sequence>
<gene>
    <name evidence="2" type="ORF">HYFRA_00007882</name>
</gene>
<feature type="compositionally biased region" description="Basic residues" evidence="1">
    <location>
        <begin position="175"/>
        <end position="186"/>
    </location>
</feature>
<reference evidence="2" key="1">
    <citation type="submission" date="2021-07" db="EMBL/GenBank/DDBJ databases">
        <authorList>
            <person name="Durling M."/>
        </authorList>
    </citation>
    <scope>NUCLEOTIDE SEQUENCE</scope>
</reference>
<protein>
    <submittedName>
        <fullName evidence="2">Uncharacterized protein</fullName>
    </submittedName>
</protein>
<evidence type="ECO:0000313" key="3">
    <source>
        <dbReference type="Proteomes" id="UP000696280"/>
    </source>
</evidence>
<dbReference type="AlphaFoldDB" id="A0A9N9KMY7"/>
<evidence type="ECO:0000313" key="2">
    <source>
        <dbReference type="EMBL" id="CAG8949648.1"/>
    </source>
</evidence>
<dbReference type="EMBL" id="CAJVRL010000014">
    <property type="protein sequence ID" value="CAG8949648.1"/>
    <property type="molecule type" value="Genomic_DNA"/>
</dbReference>
<proteinExistence type="predicted"/>